<evidence type="ECO:0000256" key="4">
    <source>
        <dbReference type="ARBA" id="ARBA00023098"/>
    </source>
</evidence>
<dbReference type="Gene3D" id="3.20.20.190">
    <property type="entry name" value="Phosphatidylinositol (PI) phosphodiesterase"/>
    <property type="match status" value="1"/>
</dbReference>
<keyword evidence="4 7" id="KW-0443">Lipid metabolism</keyword>
<dbReference type="InterPro" id="IPR035892">
    <property type="entry name" value="C2_domain_sf"/>
</dbReference>
<dbReference type="CDD" id="cd00275">
    <property type="entry name" value="C2_PLC_like"/>
    <property type="match status" value="1"/>
</dbReference>
<dbReference type="Gene3D" id="2.60.40.150">
    <property type="entry name" value="C2 domain"/>
    <property type="match status" value="1"/>
</dbReference>
<dbReference type="InterPro" id="IPR000909">
    <property type="entry name" value="PLipase_C_PInositol-sp_X_dom"/>
</dbReference>
<name>A0A7H8QU38_TALRU</name>
<dbReference type="FunFam" id="3.20.20.190:FF:000039">
    <property type="entry name" value="Phosphoinositide phospholipase C"/>
    <property type="match status" value="1"/>
</dbReference>
<dbReference type="InterPro" id="IPR017946">
    <property type="entry name" value="PLC-like_Pdiesterase_TIM-brl"/>
</dbReference>
<dbReference type="InterPro" id="IPR000008">
    <property type="entry name" value="C2_dom"/>
</dbReference>
<keyword evidence="2 7" id="KW-0378">Hydrolase</keyword>
<feature type="compositionally biased region" description="Basic and acidic residues" evidence="8">
    <location>
        <begin position="550"/>
        <end position="563"/>
    </location>
</feature>
<dbReference type="InterPro" id="IPR001192">
    <property type="entry name" value="PI-PLC_fam"/>
</dbReference>
<organism evidence="10 11">
    <name type="scientific">Talaromyces rugulosus</name>
    <name type="common">Penicillium rugulosum</name>
    <dbReference type="NCBI Taxonomy" id="121627"/>
    <lineage>
        <taxon>Eukaryota</taxon>
        <taxon>Fungi</taxon>
        <taxon>Dikarya</taxon>
        <taxon>Ascomycota</taxon>
        <taxon>Pezizomycotina</taxon>
        <taxon>Eurotiomycetes</taxon>
        <taxon>Eurotiomycetidae</taxon>
        <taxon>Eurotiales</taxon>
        <taxon>Trichocomaceae</taxon>
        <taxon>Talaromyces</taxon>
        <taxon>Talaromyces sect. Islandici</taxon>
    </lineage>
</organism>
<feature type="compositionally biased region" description="Low complexity" evidence="8">
    <location>
        <begin position="141"/>
        <end position="160"/>
    </location>
</feature>
<dbReference type="OrthoDB" id="269822at2759"/>
<dbReference type="GO" id="GO:0048015">
    <property type="term" value="P:phosphatidylinositol-mediated signaling"/>
    <property type="evidence" value="ECO:0007669"/>
    <property type="project" value="TreeGrafter"/>
</dbReference>
<dbReference type="PROSITE" id="PS50007">
    <property type="entry name" value="PIPLC_X_DOMAIN"/>
    <property type="match status" value="1"/>
</dbReference>
<dbReference type="EC" id="3.1.4.11" evidence="7"/>
<proteinExistence type="predicted"/>
<dbReference type="Proteomes" id="UP000509510">
    <property type="component" value="Chromosome II"/>
</dbReference>
<evidence type="ECO:0000313" key="10">
    <source>
        <dbReference type="EMBL" id="QKX57469.1"/>
    </source>
</evidence>
<dbReference type="GeneID" id="55992084"/>
<evidence type="ECO:0000256" key="6">
    <source>
        <dbReference type="ARBA" id="ARBA00059664"/>
    </source>
</evidence>
<dbReference type="KEGG" id="trg:TRUGW13939_04583"/>
<evidence type="ECO:0000256" key="3">
    <source>
        <dbReference type="ARBA" id="ARBA00022963"/>
    </source>
</evidence>
<evidence type="ECO:0000256" key="2">
    <source>
        <dbReference type="ARBA" id="ARBA00022801"/>
    </source>
</evidence>
<dbReference type="SMART" id="SM00149">
    <property type="entry name" value="PLCYc"/>
    <property type="match status" value="1"/>
</dbReference>
<gene>
    <name evidence="10" type="ORF">TRUGW13939_04583</name>
</gene>
<accession>A0A7H8QU38</accession>
<dbReference type="GO" id="GO:0016042">
    <property type="term" value="P:lipid catabolic process"/>
    <property type="evidence" value="ECO:0007669"/>
    <property type="project" value="UniProtKB-KW"/>
</dbReference>
<dbReference type="AlphaFoldDB" id="A0A7H8QU38"/>
<dbReference type="Pfam" id="PF00387">
    <property type="entry name" value="PI-PLC-Y"/>
    <property type="match status" value="1"/>
</dbReference>
<dbReference type="EMBL" id="CP055899">
    <property type="protein sequence ID" value="QKX57469.1"/>
    <property type="molecule type" value="Genomic_DNA"/>
</dbReference>
<evidence type="ECO:0000259" key="9">
    <source>
        <dbReference type="PROSITE" id="PS50008"/>
    </source>
</evidence>
<feature type="domain" description="PI-PLC Y-box" evidence="9">
    <location>
        <begin position="367"/>
        <end position="480"/>
    </location>
</feature>
<evidence type="ECO:0000256" key="7">
    <source>
        <dbReference type="RuleBase" id="RU361133"/>
    </source>
</evidence>
<comment type="function">
    <text evidence="6">The production of the second messenger molecules diacylglycerol (DAG) and inositol 1,4,5-trisphosphate (IP3) is mediated by activated phosphatidylinositol-specific phospholipase C enzymes.</text>
</comment>
<dbReference type="GO" id="GO:0051209">
    <property type="term" value="P:release of sequestered calcium ion into cytosol"/>
    <property type="evidence" value="ECO:0007669"/>
    <property type="project" value="TreeGrafter"/>
</dbReference>
<feature type="region of interest" description="Disordered" evidence="8">
    <location>
        <begin position="550"/>
        <end position="581"/>
    </location>
</feature>
<dbReference type="InterPro" id="IPR001711">
    <property type="entry name" value="PLipase_C_Pinositol-sp_Y"/>
</dbReference>
<dbReference type="GO" id="GO:0004435">
    <property type="term" value="F:phosphatidylinositol-4,5-bisphosphate phospholipase C activity"/>
    <property type="evidence" value="ECO:0007669"/>
    <property type="project" value="UniProtKB-EC"/>
</dbReference>
<evidence type="ECO:0000256" key="8">
    <source>
        <dbReference type="SAM" id="MobiDB-lite"/>
    </source>
</evidence>
<reference evidence="11" key="1">
    <citation type="submission" date="2020-06" db="EMBL/GenBank/DDBJ databases">
        <title>A chromosome-scale genome assembly of Talaromyces rugulosus W13939.</title>
        <authorList>
            <person name="Wang B."/>
            <person name="Guo L."/>
            <person name="Ye K."/>
            <person name="Wang L."/>
        </authorList>
    </citation>
    <scope>NUCLEOTIDE SEQUENCE [LARGE SCALE GENOMIC DNA]</scope>
    <source>
        <strain evidence="11">W13939</strain>
    </source>
</reference>
<evidence type="ECO:0000256" key="1">
    <source>
        <dbReference type="ARBA" id="ARBA00001195"/>
    </source>
</evidence>
<dbReference type="SMART" id="SM00148">
    <property type="entry name" value="PLCXc"/>
    <property type="match status" value="1"/>
</dbReference>
<comment type="catalytic activity">
    <reaction evidence="1 7">
        <text>a 1,2-diacyl-sn-glycero-3-phospho-(1D-myo-inositol-4,5-bisphosphate) + H2O = 1D-myo-inositol 1,4,5-trisphosphate + a 1,2-diacyl-sn-glycerol + H(+)</text>
        <dbReference type="Rhea" id="RHEA:33179"/>
        <dbReference type="ChEBI" id="CHEBI:15377"/>
        <dbReference type="ChEBI" id="CHEBI:15378"/>
        <dbReference type="ChEBI" id="CHEBI:17815"/>
        <dbReference type="ChEBI" id="CHEBI:58456"/>
        <dbReference type="ChEBI" id="CHEBI:203600"/>
        <dbReference type="EC" id="3.1.4.11"/>
    </reaction>
</comment>
<keyword evidence="3 7" id="KW-0442">Lipid degradation</keyword>
<dbReference type="SUPFAM" id="SSF49562">
    <property type="entry name" value="C2 domain (Calcium/lipid-binding domain, CaLB)"/>
    <property type="match status" value="1"/>
</dbReference>
<dbReference type="RefSeq" id="XP_035343647.1">
    <property type="nucleotide sequence ID" value="XM_035487754.1"/>
</dbReference>
<dbReference type="CDD" id="cd08598">
    <property type="entry name" value="PI-PLC1c_yeast"/>
    <property type="match status" value="1"/>
</dbReference>
<feature type="compositionally biased region" description="Polar residues" evidence="8">
    <location>
        <begin position="205"/>
        <end position="217"/>
    </location>
</feature>
<protein>
    <recommendedName>
        <fullName evidence="7">Phosphoinositide phospholipase C</fullName>
        <ecNumber evidence="7">3.1.4.11</ecNumber>
    </recommendedName>
</protein>
<dbReference type="Pfam" id="PF00388">
    <property type="entry name" value="PI-PLC-X"/>
    <property type="match status" value="1"/>
</dbReference>
<sequence length="658" mass="73155">MASAEAAGSADTTTSFSASVLAHLKQIHESLRQNGPEPDFGSVQDDAIVPQETDKLGSKNENLASFGGFLNYMASPVARAHRDAENSDLSSQIAHYYISSSHNTYLTGNQLYSEASAAAYTNVLLRGCRCLEIDVWDGLSRSPSISNSSPSSSSSSSQSESGKEKKQPPSQNPKGHSRMKSLSDGVRQIVKRAASTRSRKRPDTLRTQVLKENTPSTAEDYDPLAVREPRVLHGHTLTKEVSFRDVCYAIRDNAFVASDLPVIVSLEVHADLNQQQMMVDIMREAWKDYLVEIDSGEEADLPRLEDLRNKILIKVKWSPPSKAAEEAEETEEKIEEAEAGLKNLDVAAGENTDPQKKQKKSKILHTLSELAVYTRAYHFSHFTQKEAAMPTHVFSLSEAAVKDAHENNRQALLNHNRDFLMRVYPSGIRLNSSNLNPIFFWQQGAQMVALNWQNCDKGMMINDAMFPNGVGWVKKPSVYRNIANNADSCSNALPNGTIQTLDLSIDIYAGQNIRNLTGNSASGKGFRPYIICQLHLCKADDILTDAAEVDKNSKEASANEKSSKKYKLRTKTSTGNDPDFQAEKMEFPRAERILQDMSFIRFKIKDNEFGRRDSLAAWACIRLDRLKQGYRLVHLKDHLGQPSAGALLVKINKRVSDS</sequence>
<dbReference type="PANTHER" id="PTHR10336:SF82">
    <property type="entry name" value="PHOSPHOINOSITIDE PHOSPHOLIPASE C"/>
    <property type="match status" value="1"/>
</dbReference>
<evidence type="ECO:0000313" key="11">
    <source>
        <dbReference type="Proteomes" id="UP000509510"/>
    </source>
</evidence>
<keyword evidence="11" id="KW-1185">Reference proteome</keyword>
<dbReference type="PANTHER" id="PTHR10336">
    <property type="entry name" value="PHOSPHOINOSITIDE-SPECIFIC PHOSPHOLIPASE C FAMILY PROTEIN"/>
    <property type="match status" value="1"/>
</dbReference>
<feature type="region of interest" description="Disordered" evidence="8">
    <location>
        <begin position="141"/>
        <end position="220"/>
    </location>
</feature>
<dbReference type="SMART" id="SM00239">
    <property type="entry name" value="C2"/>
    <property type="match status" value="1"/>
</dbReference>
<dbReference type="SUPFAM" id="SSF51695">
    <property type="entry name" value="PLC-like phosphodiesterases"/>
    <property type="match status" value="1"/>
</dbReference>
<evidence type="ECO:0000256" key="5">
    <source>
        <dbReference type="ARBA" id="ARBA00023224"/>
    </source>
</evidence>
<dbReference type="PROSITE" id="PS50008">
    <property type="entry name" value="PIPLC_Y_DOMAIN"/>
    <property type="match status" value="1"/>
</dbReference>
<dbReference type="PRINTS" id="PR00390">
    <property type="entry name" value="PHPHLIPASEC"/>
</dbReference>
<keyword evidence="5" id="KW-0807">Transducer</keyword>